<keyword evidence="4" id="KW-0539">Nucleus</keyword>
<dbReference type="Gene3D" id="4.10.280.10">
    <property type="entry name" value="Helix-loop-helix DNA-binding domain"/>
    <property type="match status" value="1"/>
</dbReference>
<name>A0A3Q7HGH9_SOLLC</name>
<keyword evidence="8" id="KW-1185">Reference proteome</keyword>
<dbReference type="InterPro" id="IPR011598">
    <property type="entry name" value="bHLH_dom"/>
</dbReference>
<dbReference type="InterPro" id="IPR036638">
    <property type="entry name" value="HLH_DNA-bd_sf"/>
</dbReference>
<dbReference type="PANTHER" id="PTHR13935:SF98">
    <property type="entry name" value="TRANSCRIPTION FACTOR BHLH120-LIKE"/>
    <property type="match status" value="1"/>
</dbReference>
<evidence type="ECO:0000256" key="1">
    <source>
        <dbReference type="ARBA" id="ARBA00004123"/>
    </source>
</evidence>
<reference evidence="7" key="1">
    <citation type="journal article" date="2012" name="Nature">
        <title>The tomato genome sequence provides insights into fleshy fruit evolution.</title>
        <authorList>
            <consortium name="Tomato Genome Consortium"/>
        </authorList>
    </citation>
    <scope>NUCLEOTIDE SEQUENCE [LARGE SCALE GENOMIC DNA]</scope>
    <source>
        <strain evidence="7">cv. Heinz 1706</strain>
    </source>
</reference>
<dbReference type="SMR" id="A0A3Q7HGH9"/>
<dbReference type="STRING" id="4081.A0A3Q7HGH9"/>
<dbReference type="GO" id="GO:0090575">
    <property type="term" value="C:RNA polymerase II transcription regulator complex"/>
    <property type="evidence" value="ECO:0000318"/>
    <property type="project" value="GO_Central"/>
</dbReference>
<dbReference type="GO" id="GO:0000977">
    <property type="term" value="F:RNA polymerase II transcription regulatory region sequence-specific DNA binding"/>
    <property type="evidence" value="ECO:0000318"/>
    <property type="project" value="GO_Central"/>
</dbReference>
<dbReference type="Proteomes" id="UP000004994">
    <property type="component" value="Chromosome 7"/>
</dbReference>
<dbReference type="PANTHER" id="PTHR13935">
    <property type="entry name" value="ACHAETE-SCUTE TRANSCRIPTION FACTOR-RELATED"/>
    <property type="match status" value="1"/>
</dbReference>
<keyword evidence="3" id="KW-0804">Transcription</keyword>
<proteinExistence type="predicted"/>
<dbReference type="GO" id="GO:0046983">
    <property type="term" value="F:protein dimerization activity"/>
    <property type="evidence" value="ECO:0007669"/>
    <property type="project" value="InterPro"/>
</dbReference>
<evidence type="ECO:0000313" key="7">
    <source>
        <dbReference type="EnsemblPlants" id="Solyc07g062200.2.1"/>
    </source>
</evidence>
<evidence type="ECO:0000256" key="4">
    <source>
        <dbReference type="ARBA" id="ARBA00023242"/>
    </source>
</evidence>
<accession>A0A3Q7HGH9</accession>
<evidence type="ECO:0000313" key="8">
    <source>
        <dbReference type="Proteomes" id="UP000004994"/>
    </source>
</evidence>
<protein>
    <recommendedName>
        <fullName evidence="6">BHLH domain-containing protein</fullName>
    </recommendedName>
</protein>
<sequence length="259" mass="29734">MDDSEFDFGQLDQLFNFLSSPSPPPPPPTTLQSYQDSSFSLQKQNSNIVFTSTHNVPKKKPILITNINIIDDQVIQDLPKEKEMVVEKKVMRRDVERQRRRDMAKLYQRLRLLIPSKYLMGKRSISDHLEEIVDYVKDLKKDIEELESKREKLKEMKNITNISSPLAPNSSSMKLNDDDDEDKIIVKSCNEGVEISIKGVLSISKVLKVLMKEGFIVNSCVSSTINQRLIHIIQTKVNKRGDIDLALLRSKLMGKKSYI</sequence>
<feature type="domain" description="BHLH" evidence="6">
    <location>
        <begin position="87"/>
        <end position="139"/>
    </location>
</feature>
<keyword evidence="5" id="KW-0175">Coiled coil</keyword>
<organism evidence="7">
    <name type="scientific">Solanum lycopersicum</name>
    <name type="common">Tomato</name>
    <name type="synonym">Lycopersicon esculentum</name>
    <dbReference type="NCBI Taxonomy" id="4081"/>
    <lineage>
        <taxon>Eukaryota</taxon>
        <taxon>Viridiplantae</taxon>
        <taxon>Streptophyta</taxon>
        <taxon>Embryophyta</taxon>
        <taxon>Tracheophyta</taxon>
        <taxon>Spermatophyta</taxon>
        <taxon>Magnoliopsida</taxon>
        <taxon>eudicotyledons</taxon>
        <taxon>Gunneridae</taxon>
        <taxon>Pentapetalae</taxon>
        <taxon>asterids</taxon>
        <taxon>lamiids</taxon>
        <taxon>Solanales</taxon>
        <taxon>Solanaceae</taxon>
        <taxon>Solanoideae</taxon>
        <taxon>Solaneae</taxon>
        <taxon>Solanum</taxon>
        <taxon>Solanum subgen. Lycopersicon</taxon>
    </lineage>
</organism>
<dbReference type="Gramene" id="Solyc07g062200.2.1">
    <property type="protein sequence ID" value="Solyc07g062200.2.1"/>
    <property type="gene ID" value="Solyc07g062200.2"/>
</dbReference>
<dbReference type="EnsemblPlants" id="Solyc07g062200.2.1">
    <property type="protein sequence ID" value="Solyc07g062200.2.1"/>
    <property type="gene ID" value="Solyc07g062200.2"/>
</dbReference>
<dbReference type="InterPro" id="IPR015660">
    <property type="entry name" value="MASH1/Ascl1a-like"/>
</dbReference>
<dbReference type="PROSITE" id="PS50888">
    <property type="entry name" value="BHLH"/>
    <property type="match status" value="1"/>
</dbReference>
<dbReference type="SUPFAM" id="SSF47459">
    <property type="entry name" value="HLH, helix-loop-helix DNA-binding domain"/>
    <property type="match status" value="1"/>
</dbReference>
<reference evidence="7" key="2">
    <citation type="submission" date="2019-01" db="UniProtKB">
        <authorList>
            <consortium name="EnsemblPlants"/>
        </authorList>
    </citation>
    <scope>IDENTIFICATION</scope>
    <source>
        <strain evidence="7">cv. Heinz 1706</strain>
    </source>
</reference>
<evidence type="ECO:0000256" key="5">
    <source>
        <dbReference type="SAM" id="Coils"/>
    </source>
</evidence>
<feature type="coiled-coil region" evidence="5">
    <location>
        <begin position="129"/>
        <end position="163"/>
    </location>
</feature>
<dbReference type="Pfam" id="PF00010">
    <property type="entry name" value="HLH"/>
    <property type="match status" value="1"/>
</dbReference>
<dbReference type="GO" id="GO:0006357">
    <property type="term" value="P:regulation of transcription by RNA polymerase II"/>
    <property type="evidence" value="ECO:0000318"/>
    <property type="project" value="GO_Central"/>
</dbReference>
<comment type="subcellular location">
    <subcellularLocation>
        <location evidence="1">Nucleus</location>
    </subcellularLocation>
</comment>
<evidence type="ECO:0000259" key="6">
    <source>
        <dbReference type="PROSITE" id="PS50888"/>
    </source>
</evidence>
<dbReference type="GO" id="GO:0000981">
    <property type="term" value="F:DNA-binding transcription factor activity, RNA polymerase II-specific"/>
    <property type="evidence" value="ECO:0000318"/>
    <property type="project" value="GO_Central"/>
</dbReference>
<dbReference type="OMA" id="SCNEGVE"/>
<evidence type="ECO:0000256" key="3">
    <source>
        <dbReference type="ARBA" id="ARBA00023163"/>
    </source>
</evidence>
<dbReference type="PaxDb" id="4081-Solyc07g062200.1.1"/>
<evidence type="ECO:0000256" key="2">
    <source>
        <dbReference type="ARBA" id="ARBA00023015"/>
    </source>
</evidence>
<dbReference type="InParanoid" id="A0A3Q7HGH9"/>
<keyword evidence="2" id="KW-0805">Transcription regulation</keyword>
<dbReference type="AlphaFoldDB" id="A0A3Q7HGH9"/>